<evidence type="ECO:0000256" key="1">
    <source>
        <dbReference type="SAM" id="Phobius"/>
    </source>
</evidence>
<dbReference type="STRING" id="1436961.SAMN05421739_103246"/>
<keyword evidence="3" id="KW-1185">Reference proteome</keyword>
<protein>
    <submittedName>
        <fullName evidence="2">Phosphate/sulfate permease</fullName>
    </submittedName>
</protein>
<dbReference type="Proteomes" id="UP000198724">
    <property type="component" value="Unassembled WGS sequence"/>
</dbReference>
<gene>
    <name evidence="2" type="ORF">SAMN05421739_103246</name>
</gene>
<keyword evidence="1" id="KW-0812">Transmembrane</keyword>
<feature type="transmembrane region" description="Helical" evidence="1">
    <location>
        <begin position="358"/>
        <end position="380"/>
    </location>
</feature>
<organism evidence="2 3">
    <name type="scientific">Pontibacter chinhatensis</name>
    <dbReference type="NCBI Taxonomy" id="1436961"/>
    <lineage>
        <taxon>Bacteria</taxon>
        <taxon>Pseudomonadati</taxon>
        <taxon>Bacteroidota</taxon>
        <taxon>Cytophagia</taxon>
        <taxon>Cytophagales</taxon>
        <taxon>Hymenobacteraceae</taxon>
        <taxon>Pontibacter</taxon>
    </lineage>
</organism>
<feature type="transmembrane region" description="Helical" evidence="1">
    <location>
        <begin position="191"/>
        <end position="208"/>
    </location>
</feature>
<dbReference type="AlphaFoldDB" id="A0A1I2TRI1"/>
<feature type="transmembrane region" description="Helical" evidence="1">
    <location>
        <begin position="144"/>
        <end position="162"/>
    </location>
</feature>
<feature type="transmembrane region" description="Helical" evidence="1">
    <location>
        <begin position="257"/>
        <end position="275"/>
    </location>
</feature>
<feature type="transmembrane region" description="Helical" evidence="1">
    <location>
        <begin position="106"/>
        <end position="124"/>
    </location>
</feature>
<proteinExistence type="predicted"/>
<keyword evidence="1" id="KW-0472">Membrane</keyword>
<name>A0A1I2TRI1_9BACT</name>
<evidence type="ECO:0000313" key="2">
    <source>
        <dbReference type="EMBL" id="SFG67484.1"/>
    </source>
</evidence>
<accession>A0A1I2TRI1</accession>
<dbReference type="EMBL" id="FOOT01000003">
    <property type="protein sequence ID" value="SFG67484.1"/>
    <property type="molecule type" value="Genomic_DNA"/>
</dbReference>
<feature type="transmembrane region" description="Helical" evidence="1">
    <location>
        <begin position="48"/>
        <end position="65"/>
    </location>
</feature>
<reference evidence="3" key="1">
    <citation type="submission" date="2016-10" db="EMBL/GenBank/DDBJ databases">
        <authorList>
            <person name="Varghese N."/>
            <person name="Submissions S."/>
        </authorList>
    </citation>
    <scope>NUCLEOTIDE SEQUENCE [LARGE SCALE GENOMIC DNA]</scope>
    <source>
        <strain evidence="3">LP51</strain>
    </source>
</reference>
<feature type="transmembrane region" description="Helical" evidence="1">
    <location>
        <begin position="220"/>
        <end position="237"/>
    </location>
</feature>
<keyword evidence="1" id="KW-1133">Transmembrane helix</keyword>
<evidence type="ECO:0000313" key="3">
    <source>
        <dbReference type="Proteomes" id="UP000198724"/>
    </source>
</evidence>
<sequence>MHRFYFSLILRKMAKTKKKPGPVMLAKPHKFTKRYSLADVLLRKEKKFLYFIAFSLIAAGVLYPYPSIAMWVGFAFAGYSAIANDSIQTIGTFIGSNEDKKWYWQWLFMGLIFVFTVTYSWIVFEGDVSYQRLATPGLDKTPTNFVYLQLASPIILLLLTRFRIPVSTTFMLLSVFTATSGTILSMINKSIAGYFVAFFSALVIYLILTKVIKRFIKGEAHVSWTVAQWVISGFLWYTWLAQDLANIAVYLPRQLNIYEFLVFTGFIFFGLGFLFYKKGDKIQNIINEKSEVRDVRSATIIDLVYAIILYFFKEVNNIPMSTTWVFVGLLAGRELGMRLRAHDSSVKFAKTFNLIGKDILSVAIGLIISIILAVAINPVIQQELINFFFE</sequence>